<keyword evidence="1" id="KW-0479">Metal-binding</keyword>
<dbReference type="InterPro" id="IPR013083">
    <property type="entry name" value="Znf_RING/FYVE/PHD"/>
</dbReference>
<keyword evidence="4" id="KW-1185">Reference proteome</keyword>
<dbReference type="SUPFAM" id="SSF54495">
    <property type="entry name" value="UBC-like"/>
    <property type="match status" value="1"/>
</dbReference>
<organism evidence="3 4">
    <name type="scientific">Angomonas deanei</name>
    <dbReference type="NCBI Taxonomy" id="59799"/>
    <lineage>
        <taxon>Eukaryota</taxon>
        <taxon>Discoba</taxon>
        <taxon>Euglenozoa</taxon>
        <taxon>Kinetoplastea</taxon>
        <taxon>Metakinetoplastina</taxon>
        <taxon>Trypanosomatida</taxon>
        <taxon>Trypanosomatidae</taxon>
        <taxon>Strigomonadinae</taxon>
        <taxon>Angomonas</taxon>
    </lineage>
</organism>
<dbReference type="InterPro" id="IPR008883">
    <property type="entry name" value="UEV_N"/>
</dbReference>
<dbReference type="Pfam" id="PF13920">
    <property type="entry name" value="zf-C3HC4_3"/>
    <property type="match status" value="1"/>
</dbReference>
<dbReference type="InterPro" id="IPR016135">
    <property type="entry name" value="UBQ-conjugating_enzyme/RWD"/>
</dbReference>
<evidence type="ECO:0000313" key="3">
    <source>
        <dbReference type="EMBL" id="CAD2220417.1"/>
    </source>
</evidence>
<sequence length="215" mass="24017">MNDDIIGFFFGSIYSSTDLLRRVVIDIDSCCRTFGLKRTLAIWGETEQTKMCLYGGLQLSISSNIYVLPCQIWLSTTFPVEAPVIYLVAQEGPTKIVKIHSNHPVVDCTGRCYSRGLCRWDPLKSLLKDAITELLQSLRKSGVSPLVVEELTKTEKDKIGDPLSDDDDCCVVCYGQRDTVMVPCGHFCLCSSCAANVLDCPMCRTKIKFRQKIIV</sequence>
<dbReference type="PANTHER" id="PTHR14879">
    <property type="entry name" value="CASPASE REGULATOR, RING FINGER DOMAIN-CONTAINING"/>
    <property type="match status" value="1"/>
</dbReference>
<evidence type="ECO:0000313" key="4">
    <source>
        <dbReference type="Proteomes" id="UP000515908"/>
    </source>
</evidence>
<dbReference type="OrthoDB" id="2127714at2759"/>
<dbReference type="EMBL" id="LR877161">
    <property type="protein sequence ID" value="CAD2220417.1"/>
    <property type="molecule type" value="Genomic_DNA"/>
</dbReference>
<gene>
    <name evidence="3" type="ORF">ADEAN_000793600</name>
</gene>
<dbReference type="InterPro" id="IPR051728">
    <property type="entry name" value="RING-FYVE_E3_ubiquitin-ligase"/>
</dbReference>
<dbReference type="SUPFAM" id="SSF57850">
    <property type="entry name" value="RING/U-box"/>
    <property type="match status" value="1"/>
</dbReference>
<name>S9W3I9_9TRYP</name>
<dbReference type="SMART" id="SM00184">
    <property type="entry name" value="RING"/>
    <property type="match status" value="1"/>
</dbReference>
<feature type="domain" description="RING-type" evidence="2">
    <location>
        <begin position="170"/>
        <end position="204"/>
    </location>
</feature>
<keyword evidence="1" id="KW-0863">Zinc-finger</keyword>
<dbReference type="Gene3D" id="3.10.110.10">
    <property type="entry name" value="Ubiquitin Conjugating Enzyme"/>
    <property type="match status" value="1"/>
</dbReference>
<dbReference type="GO" id="GO:0015031">
    <property type="term" value="P:protein transport"/>
    <property type="evidence" value="ECO:0007669"/>
    <property type="project" value="InterPro"/>
</dbReference>
<accession>S9W3I9</accession>
<dbReference type="CDD" id="cd11685">
    <property type="entry name" value="UEV_TSG101-like"/>
    <property type="match status" value="1"/>
</dbReference>
<dbReference type="AlphaFoldDB" id="S9W3I9"/>
<dbReference type="Gene3D" id="3.30.40.10">
    <property type="entry name" value="Zinc/RING finger domain, C3HC4 (zinc finger)"/>
    <property type="match status" value="1"/>
</dbReference>
<evidence type="ECO:0000259" key="2">
    <source>
        <dbReference type="PROSITE" id="PS50089"/>
    </source>
</evidence>
<evidence type="ECO:0000256" key="1">
    <source>
        <dbReference type="PROSITE-ProRule" id="PRU00175"/>
    </source>
</evidence>
<proteinExistence type="predicted"/>
<dbReference type="PANTHER" id="PTHR14879:SF5">
    <property type="entry name" value="RING-TYPE DOMAIN-CONTAINING PROTEIN"/>
    <property type="match status" value="1"/>
</dbReference>
<dbReference type="VEuPathDB" id="TriTrypDB:ADEAN_000793600"/>
<reference evidence="3 4" key="1">
    <citation type="submission" date="2020-08" db="EMBL/GenBank/DDBJ databases">
        <authorList>
            <person name="Newling K."/>
            <person name="Davey J."/>
            <person name="Forrester S."/>
        </authorList>
    </citation>
    <scope>NUCLEOTIDE SEQUENCE [LARGE SCALE GENOMIC DNA]</scope>
    <source>
        <strain evidence="4">Crithidia deanei Carvalho (ATCC PRA-265)</strain>
    </source>
</reference>
<dbReference type="PROSITE" id="PS50089">
    <property type="entry name" value="ZF_RING_2"/>
    <property type="match status" value="1"/>
</dbReference>
<dbReference type="Pfam" id="PF05743">
    <property type="entry name" value="UEV"/>
    <property type="match status" value="1"/>
</dbReference>
<keyword evidence="1" id="KW-0862">Zinc</keyword>
<dbReference type="InterPro" id="IPR001841">
    <property type="entry name" value="Znf_RING"/>
</dbReference>
<protein>
    <submittedName>
        <fullName evidence="3">UEV domain/Zinc finger, C3HC4 type (RING finger) containing protein, putative</fullName>
    </submittedName>
</protein>
<dbReference type="Proteomes" id="UP000515908">
    <property type="component" value="Chromosome 17"/>
</dbReference>
<dbReference type="GO" id="GO:0008270">
    <property type="term" value="F:zinc ion binding"/>
    <property type="evidence" value="ECO:0007669"/>
    <property type="project" value="UniProtKB-KW"/>
</dbReference>